<evidence type="ECO:0000313" key="3">
    <source>
        <dbReference type="Proteomes" id="UP001302126"/>
    </source>
</evidence>
<dbReference type="EMBL" id="MU864395">
    <property type="protein sequence ID" value="KAK4187889.1"/>
    <property type="molecule type" value="Genomic_DNA"/>
</dbReference>
<protein>
    <recommendedName>
        <fullName evidence="1">DUF7053 domain-containing protein</fullName>
    </recommendedName>
</protein>
<dbReference type="InterPro" id="IPR055481">
    <property type="entry name" value="DUF7053"/>
</dbReference>
<proteinExistence type="predicted"/>
<evidence type="ECO:0000313" key="2">
    <source>
        <dbReference type="EMBL" id="KAK4187889.1"/>
    </source>
</evidence>
<accession>A0AAN6WTL7</accession>
<comment type="caution">
    <text evidence="2">The sequence shown here is derived from an EMBL/GenBank/DDBJ whole genome shotgun (WGS) entry which is preliminary data.</text>
</comment>
<dbReference type="AlphaFoldDB" id="A0AAN6WTL7"/>
<sequence length="151" mass="16459">MPSEKYTLTLPLPTGVTPADAIAALHSPLDVISLSPFAMQSDEIPSADPEVVLYNVRDKVTVLPFGLWDTSIEVPLEFRNFDKGVRIVKTVPPIGLTILEEWTVDEEKVTLEAGLIANWVVMMGAGGMMRGKHGVYVDSLGKLLQERVGAK</sequence>
<dbReference type="Pfam" id="PF23155">
    <property type="entry name" value="DUF7053"/>
    <property type="match status" value="1"/>
</dbReference>
<gene>
    <name evidence="2" type="ORF">QBC35DRAFT_451760</name>
</gene>
<dbReference type="PANTHER" id="PTHR38117:SF1">
    <property type="entry name" value="DUF3074 DOMAIN-CONTAINING PROTEIN"/>
    <property type="match status" value="1"/>
</dbReference>
<name>A0AAN6WTL7_9PEZI</name>
<keyword evidence="3" id="KW-1185">Reference proteome</keyword>
<evidence type="ECO:0000259" key="1">
    <source>
        <dbReference type="Pfam" id="PF23155"/>
    </source>
</evidence>
<dbReference type="Proteomes" id="UP001302126">
    <property type="component" value="Unassembled WGS sequence"/>
</dbReference>
<organism evidence="2 3">
    <name type="scientific">Podospora australis</name>
    <dbReference type="NCBI Taxonomy" id="1536484"/>
    <lineage>
        <taxon>Eukaryota</taxon>
        <taxon>Fungi</taxon>
        <taxon>Dikarya</taxon>
        <taxon>Ascomycota</taxon>
        <taxon>Pezizomycotina</taxon>
        <taxon>Sordariomycetes</taxon>
        <taxon>Sordariomycetidae</taxon>
        <taxon>Sordariales</taxon>
        <taxon>Podosporaceae</taxon>
        <taxon>Podospora</taxon>
    </lineage>
</organism>
<dbReference type="PANTHER" id="PTHR38117">
    <property type="entry name" value="NACHT AND WD40 DOMAIN PROTEIN"/>
    <property type="match status" value="1"/>
</dbReference>
<feature type="domain" description="DUF7053" evidence="1">
    <location>
        <begin position="4"/>
        <end position="109"/>
    </location>
</feature>
<reference evidence="2" key="1">
    <citation type="journal article" date="2023" name="Mol. Phylogenet. Evol.">
        <title>Genome-scale phylogeny and comparative genomics of the fungal order Sordariales.</title>
        <authorList>
            <person name="Hensen N."/>
            <person name="Bonometti L."/>
            <person name="Westerberg I."/>
            <person name="Brannstrom I.O."/>
            <person name="Guillou S."/>
            <person name="Cros-Aarteil S."/>
            <person name="Calhoun S."/>
            <person name="Haridas S."/>
            <person name="Kuo A."/>
            <person name="Mondo S."/>
            <person name="Pangilinan J."/>
            <person name="Riley R."/>
            <person name="LaButti K."/>
            <person name="Andreopoulos B."/>
            <person name="Lipzen A."/>
            <person name="Chen C."/>
            <person name="Yan M."/>
            <person name="Daum C."/>
            <person name="Ng V."/>
            <person name="Clum A."/>
            <person name="Steindorff A."/>
            <person name="Ohm R.A."/>
            <person name="Martin F."/>
            <person name="Silar P."/>
            <person name="Natvig D.O."/>
            <person name="Lalanne C."/>
            <person name="Gautier V."/>
            <person name="Ament-Velasquez S.L."/>
            <person name="Kruys A."/>
            <person name="Hutchinson M.I."/>
            <person name="Powell A.J."/>
            <person name="Barry K."/>
            <person name="Miller A.N."/>
            <person name="Grigoriev I.V."/>
            <person name="Debuchy R."/>
            <person name="Gladieux P."/>
            <person name="Hiltunen Thoren M."/>
            <person name="Johannesson H."/>
        </authorList>
    </citation>
    <scope>NUCLEOTIDE SEQUENCE</scope>
    <source>
        <strain evidence="2">PSN309</strain>
    </source>
</reference>
<reference evidence="2" key="2">
    <citation type="submission" date="2023-05" db="EMBL/GenBank/DDBJ databases">
        <authorList>
            <consortium name="Lawrence Berkeley National Laboratory"/>
            <person name="Steindorff A."/>
            <person name="Hensen N."/>
            <person name="Bonometti L."/>
            <person name="Westerberg I."/>
            <person name="Brannstrom I.O."/>
            <person name="Guillou S."/>
            <person name="Cros-Aarteil S."/>
            <person name="Calhoun S."/>
            <person name="Haridas S."/>
            <person name="Kuo A."/>
            <person name="Mondo S."/>
            <person name="Pangilinan J."/>
            <person name="Riley R."/>
            <person name="Labutti K."/>
            <person name="Andreopoulos B."/>
            <person name="Lipzen A."/>
            <person name="Chen C."/>
            <person name="Yanf M."/>
            <person name="Daum C."/>
            <person name="Ng V."/>
            <person name="Clum A."/>
            <person name="Ohm R."/>
            <person name="Martin F."/>
            <person name="Silar P."/>
            <person name="Natvig D."/>
            <person name="Lalanne C."/>
            <person name="Gautier V."/>
            <person name="Ament-Velasquez S.L."/>
            <person name="Kruys A."/>
            <person name="Hutchinson M.I."/>
            <person name="Powell A.J."/>
            <person name="Barry K."/>
            <person name="Miller A.N."/>
            <person name="Grigoriev I.V."/>
            <person name="Debuchy R."/>
            <person name="Gladieux P."/>
            <person name="Thoren M.H."/>
            <person name="Johannesson H."/>
        </authorList>
    </citation>
    <scope>NUCLEOTIDE SEQUENCE</scope>
    <source>
        <strain evidence="2">PSN309</strain>
    </source>
</reference>